<dbReference type="Pfam" id="PF17678">
    <property type="entry name" value="Glyco_hydro_92N"/>
    <property type="match status" value="1"/>
</dbReference>
<name>A0A2Z5N748_BURPY</name>
<dbReference type="PROSITE" id="PS51257">
    <property type="entry name" value="PROKAR_LIPOPROTEIN"/>
    <property type="match status" value="1"/>
</dbReference>
<proteinExistence type="predicted"/>
<dbReference type="RefSeq" id="WP_114181056.1">
    <property type="nucleotide sequence ID" value="NZ_CP024903.1"/>
</dbReference>
<evidence type="ECO:0000259" key="2">
    <source>
        <dbReference type="Pfam" id="PF07971"/>
    </source>
</evidence>
<evidence type="ECO:0000259" key="3">
    <source>
        <dbReference type="Pfam" id="PF17678"/>
    </source>
</evidence>
<dbReference type="InterPro" id="IPR014718">
    <property type="entry name" value="GH-type_carb-bd"/>
</dbReference>
<dbReference type="EMBL" id="CP024903">
    <property type="protein sequence ID" value="AXF24684.1"/>
    <property type="molecule type" value="Genomic_DNA"/>
</dbReference>
<evidence type="ECO:0000256" key="1">
    <source>
        <dbReference type="SAM" id="MobiDB-lite"/>
    </source>
</evidence>
<keyword evidence="4" id="KW-0378">Hydrolase</keyword>
<dbReference type="GO" id="GO:0005975">
    <property type="term" value="P:carbohydrate metabolic process"/>
    <property type="evidence" value="ECO:0007669"/>
    <property type="project" value="InterPro"/>
</dbReference>
<dbReference type="SUPFAM" id="SSF48208">
    <property type="entry name" value="Six-hairpin glycosidases"/>
    <property type="match status" value="1"/>
</dbReference>
<dbReference type="GO" id="GO:0006516">
    <property type="term" value="P:glycoprotein catabolic process"/>
    <property type="evidence" value="ECO:0007669"/>
    <property type="project" value="TreeGrafter"/>
</dbReference>
<gene>
    <name evidence="4" type="ORF">CUJ89_30990</name>
</gene>
<dbReference type="Gene3D" id="1.20.1610.10">
    <property type="entry name" value="alpha-1,2-mannosidases domains"/>
    <property type="match status" value="1"/>
</dbReference>
<dbReference type="InterPro" id="IPR008928">
    <property type="entry name" value="6-hairpin_glycosidase_sf"/>
</dbReference>
<reference evidence="4 5" key="1">
    <citation type="journal article" date="2018" name="ISME J.">
        <title>Involvement of Burkholderiaceae and sulfurous volatiles in disease-suppressive soils.</title>
        <authorList>
            <person name="Carrion V.J."/>
            <person name="Cordovez V."/>
            <person name="Tyc O."/>
            <person name="Etalo D.W."/>
            <person name="de Bruijn I."/>
            <person name="de Jager V.C."/>
            <person name="Medema M.H."/>
            <person name="Eberl L."/>
            <person name="Raaijmakers J.M."/>
        </authorList>
    </citation>
    <scope>NUCLEOTIDE SEQUENCE [LARGE SCALE GENOMIC DNA]</scope>
    <source>
        <strain evidence="5">mHSR5</strain>
    </source>
</reference>
<dbReference type="Pfam" id="PF07971">
    <property type="entry name" value="Glyco_hydro_92"/>
    <property type="match status" value="2"/>
</dbReference>
<dbReference type="Gene3D" id="1.20.1050.60">
    <property type="entry name" value="alpha-1,2-mannosidase"/>
    <property type="match status" value="1"/>
</dbReference>
<dbReference type="Gene3D" id="2.70.98.10">
    <property type="match status" value="1"/>
</dbReference>
<organism evidence="4 5">
    <name type="scientific">Burkholderia pyrrocinia</name>
    <name type="common">Pseudomonas pyrrocinia</name>
    <dbReference type="NCBI Taxonomy" id="60550"/>
    <lineage>
        <taxon>Bacteria</taxon>
        <taxon>Pseudomonadati</taxon>
        <taxon>Pseudomonadota</taxon>
        <taxon>Betaproteobacteria</taxon>
        <taxon>Burkholderiales</taxon>
        <taxon>Burkholderiaceae</taxon>
        <taxon>Burkholderia</taxon>
        <taxon>Burkholderia cepacia complex</taxon>
    </lineage>
</organism>
<dbReference type="GO" id="GO:0030246">
    <property type="term" value="F:carbohydrate binding"/>
    <property type="evidence" value="ECO:0007669"/>
    <property type="project" value="InterPro"/>
</dbReference>
<feature type="domain" description="Glycosyl hydrolase family 92" evidence="2">
    <location>
        <begin position="743"/>
        <end position="861"/>
    </location>
</feature>
<accession>A0A2Z5N748</accession>
<dbReference type="InterPro" id="IPR012939">
    <property type="entry name" value="Glyco_hydro_92"/>
</dbReference>
<dbReference type="OrthoDB" id="9804511at2"/>
<dbReference type="InterPro" id="IPR005887">
    <property type="entry name" value="GH92_a_mannosidase_put"/>
</dbReference>
<evidence type="ECO:0000313" key="5">
    <source>
        <dbReference type="Proteomes" id="UP000253104"/>
    </source>
</evidence>
<dbReference type="InterPro" id="IPR041371">
    <property type="entry name" value="GH92_N"/>
</dbReference>
<dbReference type="Gene3D" id="3.30.2080.10">
    <property type="entry name" value="GH92 mannosidase domain"/>
    <property type="match status" value="1"/>
</dbReference>
<feature type="compositionally biased region" description="Low complexity" evidence="1">
    <location>
        <begin position="36"/>
        <end position="56"/>
    </location>
</feature>
<dbReference type="PANTHER" id="PTHR12143">
    <property type="entry name" value="PEPTIDE N-GLYCANASE PNGASE -RELATED"/>
    <property type="match status" value="1"/>
</dbReference>
<dbReference type="AlphaFoldDB" id="A0A2Z5N748"/>
<dbReference type="GO" id="GO:0000224">
    <property type="term" value="F:peptide-N4-(N-acetyl-beta-glucosaminyl)asparagine amidase activity"/>
    <property type="evidence" value="ECO:0007669"/>
    <property type="project" value="TreeGrafter"/>
</dbReference>
<dbReference type="NCBIfam" id="TIGR01180">
    <property type="entry name" value="aman2_put"/>
    <property type="match status" value="1"/>
</dbReference>
<dbReference type="GO" id="GO:0005829">
    <property type="term" value="C:cytosol"/>
    <property type="evidence" value="ECO:0007669"/>
    <property type="project" value="TreeGrafter"/>
</dbReference>
<protein>
    <submittedName>
        <fullName evidence="4">Glycoside hydrolase family 92 protein</fullName>
    </submittedName>
</protein>
<feature type="region of interest" description="Disordered" evidence="1">
    <location>
        <begin position="36"/>
        <end position="67"/>
    </location>
</feature>
<sequence length="894" mass="94979">MKLRHVVGIGCLAVLSGCGGDQGSTDASVLAQVSGAAGAGSSQGDQNDQGNQNDQGENGGSGKRSVLRSVDPRIGTANLDINADWGSGVRGHGHVYPGATVPFGMVQLGPDTTGGAHTLPWNWDRTSGYQYDDPFITGFTHTHLSGTGIGSGGEVRFLPTLAPVDKATLAKVAADASITYNASFSHDDESASPGYYRVRMSPTGSGNTPWNVQGAKILAEMTATTHAGVHRYTYFPSAAGQKRSMIVSIDNPIGGSTASGKIQVIDAQTIAGWEITNNWANNKPTYFVARFSKPFDTKNVAFSADGYTAYLTFTADGNEGGGAVTVKVGVSPSSIADAQANLASEVGAKTFDQVRGSAERVWTAALDRVRIKGGSADQRTMFYTSLYRTMLAPTVYNNADGSYVGTDSTNNGATSPPTTSKHANPGFDYSSTFSLWDTFRAESPLMTLVQPERVDGWVKSLLTQFRQNGKGELPVWPLAQTETFTMAGHPSIPMIADAYLKHLTSAGIDDIWTALTTTQSASAHGFDQYRQSGHVFAGDNASVSTTQDYSFDDWATAAVGKAAGKSTADYRPYLQRSQNYRNVFNPALNNGWKFAQPKDAQGNWVPGFDPTAAEKTDFSESNSWVDTWNIFHDFPGLVALLGGKSQFIAQLDRTFDPANPLTFLNNQGFPDLTGRSGQFFAGNEPANHLPYLYDVAGVPSKTQDRVRSVMDDMYSLTLTAGDRALLSGDSLKAALNDPRRVRNAAIPGNDDCGQLSAWYVLSALGIYSLNPVGGVFYLGTPLFEEATIDIPVASGGGGGNALKFGASRRFTVTAHTASGGAPSPVNRYVQSVSLNDTPLHRPYITYDEMKAGGKLDFVMGSTPNDAWVGQWNGQDPNSALAPSLALAGSAVSMQ</sequence>
<evidence type="ECO:0000313" key="4">
    <source>
        <dbReference type="EMBL" id="AXF24684.1"/>
    </source>
</evidence>
<feature type="domain" description="Glycosyl hydrolase family 92" evidence="2">
    <location>
        <begin position="338"/>
        <end position="717"/>
    </location>
</feature>
<dbReference type="InterPro" id="IPR050883">
    <property type="entry name" value="PNGase"/>
</dbReference>
<feature type="domain" description="Glycosyl hydrolase family 92 N-terminal" evidence="3">
    <location>
        <begin position="70"/>
        <end position="331"/>
    </location>
</feature>
<dbReference type="Proteomes" id="UP000253104">
    <property type="component" value="Chromosome mHSR5_B"/>
</dbReference>
<dbReference type="PANTHER" id="PTHR12143:SF39">
    <property type="entry name" value="SECRETED PROTEIN"/>
    <property type="match status" value="1"/>
</dbReference>